<keyword evidence="7" id="KW-0449">Lipoprotein</keyword>
<keyword evidence="3" id="KW-0732">Signal</keyword>
<evidence type="ECO:0000256" key="5">
    <source>
        <dbReference type="ARBA" id="ARBA00023139"/>
    </source>
</evidence>
<evidence type="ECO:0000256" key="3">
    <source>
        <dbReference type="ARBA" id="ARBA00022729"/>
    </source>
</evidence>
<dbReference type="STRING" id="596327.PORUE0001_1567"/>
<gene>
    <name evidence="8" type="ORF">PORUE0001_1567</name>
</gene>
<proteinExistence type="inferred from homology"/>
<dbReference type="InterPro" id="IPR014941">
    <property type="entry name" value="FimB/Mfa2/Mfa3"/>
</dbReference>
<dbReference type="Pfam" id="PF08842">
    <property type="entry name" value="Mfa2"/>
    <property type="match status" value="1"/>
</dbReference>
<protein>
    <submittedName>
        <fullName evidence="8">Uncharacterized protein</fullName>
    </submittedName>
</protein>
<comment type="caution">
    <text evidence="8">The sequence shown here is derived from an EMBL/GenBank/DDBJ whole genome shotgun (WGS) entry which is preliminary data.</text>
</comment>
<sequence>SRIEIPVPNECGETYRYTIWVGATPQHYTMSDLAPASGNKHPDCRLALRLNEQDRHEGLLPEPLYFATDTIECPMPPGGSTIRVPVAPNLTRYSNDFDISLTELPSKVIYPLHIEIEDNNAAYNFMGQLTNPTKHVIYQAPLPNEGTTRSTRLSTLRLDDPKTLPQLSLVRSDTGAKIFTYDLKKLLAKKPDYRPECQFEYDVKIRLKTLPDNTHYAVDIFVDGWRVHSYEIEL</sequence>
<evidence type="ECO:0000313" key="9">
    <source>
        <dbReference type="Proteomes" id="UP000003303"/>
    </source>
</evidence>
<keyword evidence="6" id="KW-0998">Cell outer membrane</keyword>
<evidence type="ECO:0000256" key="4">
    <source>
        <dbReference type="ARBA" id="ARBA00023136"/>
    </source>
</evidence>
<name>C2MDN3_9PORP</name>
<comment type="subcellular location">
    <subcellularLocation>
        <location evidence="1">Cell outer membrane</location>
    </subcellularLocation>
</comment>
<reference evidence="8 9" key="1">
    <citation type="submission" date="2009-04" db="EMBL/GenBank/DDBJ databases">
        <authorList>
            <person name="Sebastian Y."/>
            <person name="Madupu R."/>
            <person name="Durkin A.S."/>
            <person name="Torralba M."/>
            <person name="Methe B."/>
            <person name="Sutton G.G."/>
            <person name="Strausberg R.L."/>
            <person name="Nelson K.E."/>
        </authorList>
    </citation>
    <scope>NUCLEOTIDE SEQUENCE [LARGE SCALE GENOMIC DNA]</scope>
    <source>
        <strain evidence="8 9">60-3</strain>
    </source>
</reference>
<feature type="non-terminal residue" evidence="8">
    <location>
        <position position="1"/>
    </location>
</feature>
<evidence type="ECO:0000256" key="7">
    <source>
        <dbReference type="ARBA" id="ARBA00023288"/>
    </source>
</evidence>
<evidence type="ECO:0000256" key="2">
    <source>
        <dbReference type="ARBA" id="ARBA00007248"/>
    </source>
</evidence>
<accession>C2MDN3</accession>
<comment type="similarity">
    <text evidence="2">Belongs to the bacteroidetes fimbrillin superfamily. FimB/Mfa2 family.</text>
</comment>
<organism evidence="8 9">
    <name type="scientific">Porphyromonas uenonis 60-3</name>
    <dbReference type="NCBI Taxonomy" id="596327"/>
    <lineage>
        <taxon>Bacteria</taxon>
        <taxon>Pseudomonadati</taxon>
        <taxon>Bacteroidota</taxon>
        <taxon>Bacteroidia</taxon>
        <taxon>Bacteroidales</taxon>
        <taxon>Porphyromonadaceae</taxon>
        <taxon>Porphyromonas</taxon>
    </lineage>
</organism>
<evidence type="ECO:0000256" key="6">
    <source>
        <dbReference type="ARBA" id="ARBA00023237"/>
    </source>
</evidence>
<dbReference type="OrthoDB" id="1013388at2"/>
<dbReference type="Proteomes" id="UP000003303">
    <property type="component" value="Unassembled WGS sequence"/>
</dbReference>
<evidence type="ECO:0000313" key="8">
    <source>
        <dbReference type="EMBL" id="EEK16168.1"/>
    </source>
</evidence>
<dbReference type="AlphaFoldDB" id="C2MDN3"/>
<dbReference type="EMBL" id="ACLR01000208">
    <property type="protein sequence ID" value="EEK16168.1"/>
    <property type="molecule type" value="Genomic_DNA"/>
</dbReference>
<keyword evidence="9" id="KW-1185">Reference proteome</keyword>
<dbReference type="GO" id="GO:0009279">
    <property type="term" value="C:cell outer membrane"/>
    <property type="evidence" value="ECO:0007669"/>
    <property type="project" value="UniProtKB-SubCell"/>
</dbReference>
<dbReference type="RefSeq" id="WP_007365976.1">
    <property type="nucleotide sequence ID" value="NZ_ACLR01000208.1"/>
</dbReference>
<dbReference type="Gene3D" id="2.60.40.2090">
    <property type="match status" value="1"/>
</dbReference>
<keyword evidence="4" id="KW-0472">Membrane</keyword>
<keyword evidence="5" id="KW-0564">Palmitate</keyword>
<evidence type="ECO:0000256" key="1">
    <source>
        <dbReference type="ARBA" id="ARBA00004442"/>
    </source>
</evidence>